<sequence>MEGWKDNVREAATCLRAAYEDAMRTGAFTPDDLDHRRGLGFLAIPVGVSMGGGQERPGNLFHHLHARRVVSQAILRNTAIRRIAGHQSACFAMLAPKLHRMYKEVLGDLFDTYPQLERNFSNSVFPAVSFNCGPASVCIDHADFNNLSFGLCLITALGDFDYQTGGHVVLHGIKKVIELPSGSTVAIPSSLEVHSNTGLKPSETRYSITQYAAGGLFRWMAYDGVTAKKLSSTKAGKKKKNAADGPEGQRWAEGLSLYSTMESWAQDHEDVKIAK</sequence>
<comment type="caution">
    <text evidence="1">The sequence shown here is derived from an EMBL/GenBank/DDBJ whole genome shotgun (WGS) entry which is preliminary data.</text>
</comment>
<gene>
    <name evidence="1" type="ORF">DFP72DRAFT_823675</name>
</gene>
<keyword evidence="2" id="KW-1185">Reference proteome</keyword>
<evidence type="ECO:0000313" key="2">
    <source>
        <dbReference type="Proteomes" id="UP000521943"/>
    </source>
</evidence>
<dbReference type="EMBL" id="JACGCI010000098">
    <property type="protein sequence ID" value="KAF6745924.1"/>
    <property type="molecule type" value="Genomic_DNA"/>
</dbReference>
<evidence type="ECO:0000313" key="1">
    <source>
        <dbReference type="EMBL" id="KAF6745924.1"/>
    </source>
</evidence>
<proteinExistence type="predicted"/>
<organism evidence="1 2">
    <name type="scientific">Ephemerocybe angulata</name>
    <dbReference type="NCBI Taxonomy" id="980116"/>
    <lineage>
        <taxon>Eukaryota</taxon>
        <taxon>Fungi</taxon>
        <taxon>Dikarya</taxon>
        <taxon>Basidiomycota</taxon>
        <taxon>Agaricomycotina</taxon>
        <taxon>Agaricomycetes</taxon>
        <taxon>Agaricomycetidae</taxon>
        <taxon>Agaricales</taxon>
        <taxon>Agaricineae</taxon>
        <taxon>Psathyrellaceae</taxon>
        <taxon>Ephemerocybe</taxon>
    </lineage>
</organism>
<protein>
    <submittedName>
        <fullName evidence="1">Uncharacterized protein</fullName>
    </submittedName>
</protein>
<accession>A0A8H6LXP4</accession>
<dbReference type="Proteomes" id="UP000521943">
    <property type="component" value="Unassembled WGS sequence"/>
</dbReference>
<name>A0A8H6LXP4_9AGAR</name>
<dbReference type="Gene3D" id="3.60.130.30">
    <property type="match status" value="1"/>
</dbReference>
<dbReference type="AlphaFoldDB" id="A0A8H6LXP4"/>
<dbReference type="OrthoDB" id="3245313at2759"/>
<reference evidence="1 2" key="1">
    <citation type="submission" date="2020-07" db="EMBL/GenBank/DDBJ databases">
        <title>Comparative genomics of pyrophilous fungi reveals a link between fire events and developmental genes.</title>
        <authorList>
            <consortium name="DOE Joint Genome Institute"/>
            <person name="Steindorff A.S."/>
            <person name="Carver A."/>
            <person name="Calhoun S."/>
            <person name="Stillman K."/>
            <person name="Liu H."/>
            <person name="Lipzen A."/>
            <person name="Pangilinan J."/>
            <person name="Labutti K."/>
            <person name="Bruns T.D."/>
            <person name="Grigoriev I.V."/>
        </authorList>
    </citation>
    <scope>NUCLEOTIDE SEQUENCE [LARGE SCALE GENOMIC DNA]</scope>
    <source>
        <strain evidence="1 2">CBS 144469</strain>
    </source>
</reference>